<accession>A0ABV0GL83</accession>
<evidence type="ECO:0000256" key="1">
    <source>
        <dbReference type="PROSITE-ProRule" id="PRU00169"/>
    </source>
</evidence>
<dbReference type="InterPro" id="IPR011006">
    <property type="entry name" value="CheY-like_superfamily"/>
</dbReference>
<dbReference type="InterPro" id="IPR035965">
    <property type="entry name" value="PAS-like_dom_sf"/>
</dbReference>
<dbReference type="EMBL" id="JBDPZC010000017">
    <property type="protein sequence ID" value="MEO3715679.1"/>
    <property type="molecule type" value="Genomic_DNA"/>
</dbReference>
<evidence type="ECO:0000259" key="5">
    <source>
        <dbReference type="PROSITE" id="PS50113"/>
    </source>
</evidence>
<dbReference type="InterPro" id="IPR029787">
    <property type="entry name" value="Nucleotide_cyclase"/>
</dbReference>
<dbReference type="PROSITE" id="PS50110">
    <property type="entry name" value="RESPONSE_REGULATORY"/>
    <property type="match status" value="1"/>
</dbReference>
<dbReference type="CDD" id="cd01949">
    <property type="entry name" value="GGDEF"/>
    <property type="match status" value="1"/>
</dbReference>
<dbReference type="InterPro" id="IPR000014">
    <property type="entry name" value="PAS"/>
</dbReference>
<reference evidence="8 9" key="1">
    <citation type="submission" date="2024-05" db="EMBL/GenBank/DDBJ databases">
        <title>Roseateles sp. 2.12 16S ribosomal RNA gene Genome sequencing and assembly.</title>
        <authorList>
            <person name="Woo H."/>
        </authorList>
    </citation>
    <scope>NUCLEOTIDE SEQUENCE [LARGE SCALE GENOMIC DNA]</scope>
    <source>
        <strain evidence="8 9">2.12</strain>
    </source>
</reference>
<dbReference type="Gene3D" id="3.20.20.450">
    <property type="entry name" value="EAL domain"/>
    <property type="match status" value="1"/>
</dbReference>
<dbReference type="Gene3D" id="3.40.50.2300">
    <property type="match status" value="1"/>
</dbReference>
<dbReference type="Gene3D" id="2.10.70.100">
    <property type="match status" value="1"/>
</dbReference>
<name>A0ABV0GL83_9BURK</name>
<evidence type="ECO:0000259" key="7">
    <source>
        <dbReference type="PROSITE" id="PS50887"/>
    </source>
</evidence>
<organism evidence="8 9">
    <name type="scientific">Roseateles flavus</name>
    <dbReference type="NCBI Taxonomy" id="3149041"/>
    <lineage>
        <taxon>Bacteria</taxon>
        <taxon>Pseudomonadati</taxon>
        <taxon>Pseudomonadota</taxon>
        <taxon>Betaproteobacteria</taxon>
        <taxon>Burkholderiales</taxon>
        <taxon>Sphaerotilaceae</taxon>
        <taxon>Roseateles</taxon>
    </lineage>
</organism>
<dbReference type="PANTHER" id="PTHR44757">
    <property type="entry name" value="DIGUANYLATE CYCLASE DGCP"/>
    <property type="match status" value="1"/>
</dbReference>
<keyword evidence="1" id="KW-0597">Phosphoprotein</keyword>
<dbReference type="InterPro" id="IPR000700">
    <property type="entry name" value="PAS-assoc_C"/>
</dbReference>
<dbReference type="InterPro" id="IPR052155">
    <property type="entry name" value="Biofilm_reg_signaling"/>
</dbReference>
<keyword evidence="9" id="KW-1185">Reference proteome</keyword>
<feature type="domain" description="PAC" evidence="5">
    <location>
        <begin position="377"/>
        <end position="429"/>
    </location>
</feature>
<evidence type="ECO:0000259" key="4">
    <source>
        <dbReference type="PROSITE" id="PS50112"/>
    </source>
</evidence>
<dbReference type="SUPFAM" id="SSF141868">
    <property type="entry name" value="EAL domain-like"/>
    <property type="match status" value="1"/>
</dbReference>
<dbReference type="RefSeq" id="WP_347613268.1">
    <property type="nucleotide sequence ID" value="NZ_JBDPZC010000017.1"/>
</dbReference>
<dbReference type="InterPro" id="IPR001633">
    <property type="entry name" value="EAL_dom"/>
</dbReference>
<dbReference type="PROSITE" id="PS50112">
    <property type="entry name" value="PAS"/>
    <property type="match status" value="1"/>
</dbReference>
<dbReference type="Pfam" id="PF00563">
    <property type="entry name" value="EAL"/>
    <property type="match status" value="1"/>
</dbReference>
<evidence type="ECO:0000259" key="3">
    <source>
        <dbReference type="PROSITE" id="PS50110"/>
    </source>
</evidence>
<dbReference type="CDD" id="cd01948">
    <property type="entry name" value="EAL"/>
    <property type="match status" value="1"/>
</dbReference>
<dbReference type="PROSITE" id="PS50113">
    <property type="entry name" value="PAC"/>
    <property type="match status" value="1"/>
</dbReference>
<gene>
    <name evidence="8" type="ORF">ABDJ40_23135</name>
</gene>
<protein>
    <submittedName>
        <fullName evidence="8">EAL domain-containing protein</fullName>
    </submittedName>
</protein>
<evidence type="ECO:0000256" key="2">
    <source>
        <dbReference type="SAM" id="Coils"/>
    </source>
</evidence>
<dbReference type="SMART" id="SM00448">
    <property type="entry name" value="REC"/>
    <property type="match status" value="1"/>
</dbReference>
<feature type="domain" description="Response regulatory" evidence="3">
    <location>
        <begin position="873"/>
        <end position="988"/>
    </location>
</feature>
<dbReference type="InterPro" id="IPR001789">
    <property type="entry name" value="Sig_transdc_resp-reg_receiver"/>
</dbReference>
<evidence type="ECO:0000259" key="6">
    <source>
        <dbReference type="PROSITE" id="PS50883"/>
    </source>
</evidence>
<dbReference type="InterPro" id="IPR035919">
    <property type="entry name" value="EAL_sf"/>
</dbReference>
<dbReference type="SUPFAM" id="SSF55785">
    <property type="entry name" value="PYP-like sensor domain (PAS domain)"/>
    <property type="match status" value="2"/>
</dbReference>
<evidence type="ECO:0000313" key="8">
    <source>
        <dbReference type="EMBL" id="MEO3715679.1"/>
    </source>
</evidence>
<evidence type="ECO:0000313" key="9">
    <source>
        <dbReference type="Proteomes" id="UP001462640"/>
    </source>
</evidence>
<dbReference type="CDD" id="cd17569">
    <property type="entry name" value="REC_HupR-like"/>
    <property type="match status" value="1"/>
</dbReference>
<dbReference type="Pfam" id="PF00072">
    <property type="entry name" value="Response_reg"/>
    <property type="match status" value="1"/>
</dbReference>
<dbReference type="Pfam" id="PF00990">
    <property type="entry name" value="GGDEF"/>
    <property type="match status" value="1"/>
</dbReference>
<dbReference type="InterPro" id="IPR043128">
    <property type="entry name" value="Rev_trsase/Diguanyl_cyclase"/>
</dbReference>
<dbReference type="SUPFAM" id="SSF52172">
    <property type="entry name" value="CheY-like"/>
    <property type="match status" value="1"/>
</dbReference>
<dbReference type="Proteomes" id="UP001462640">
    <property type="component" value="Unassembled WGS sequence"/>
</dbReference>
<dbReference type="SUPFAM" id="SSF55073">
    <property type="entry name" value="Nucleotide cyclase"/>
    <property type="match status" value="1"/>
</dbReference>
<sequence>MGLKQKLLLAAVLCMAAIGVPVWQQLKLSQALIRTIDRERQGVAHASLLQQSHESLGRLQAAIPAGDAAASRAWDAARLRERLDSLQARLDAEGASMALRQAADEARQLLRQLPVDEARVASAEPTRQVSAQLKAKFQQMMELVLDEYALVLDPRTDTYYLMAACFMQGTELAEQLQDAAGKGAWTDEGSAHRLRQMMGKVFQANPAMSQALAAPLQGLDDSLARLRTQPTAADFERAQAALVAWLEVGAYQLDGELDRQRSALRSAQTGQVLLLLLFLASLAQLGRLIVRDYLARTQEMHHRAKLLGHAEELAKIGCAETDLMSEQVRWTAGMFHLFGEPESSTPVDPDWLYLRVPRGERDSVQRNSRLVAPQQPCEFEHRIQRSDGSFRTVLHRAVIDLDDKGWPRRALTILQDVTERHDAEQRIERLDKSCPVTGLSNRKALLERLQQCLEPLREGDAGLVLMVMQVHQLGMVMDSLGYDGGDRLLQLVAQRLETAAGKTALVLAHLGQGEYACLRRIPAGEGQADLLEECRALLRALNEPVQLGDVEFAMSCSLGFSQAPLDSDQGPRLLHQAQAALGQARESEGLVCRYDPAAHARAFRRLETETALRRALEQDGLHLHYQAQLELRQGRIIGAEVLARWTDPVRGEVPPVEFIAVAEACGLIVELGEWVMRQACLQAVKWQKAGLRPIRLAVNLSARQLQLPDIAWRVQNILRETGMDPRWLGIEITESLFIEESQHILRALHAIKALGVEISLDDFGTGYSNLGYLRRLPVDIVKIDRSIVHDVEAAAHDVSMTRAVINMAHSLQLKVLAEGVETEGQLSMLMANKCDQMQGFLFSPGVDAEAFEAQLRAEQQLPGHLFAAERRRTLLLVDDEENIVAALRRLLRRDGYQILTANSGGEGLQCLAEHEVDVIISDQRMPGMTGVEFLRRAKELYPGTVRMVLSGYTELQSITDAINEGAIYKFLTKPWDDERLRAHVQEAFRSKELADENRRLDSAVTEANQELAQVNRRLQQLLQSQHERISREEVSLQVMRELLERVPLPIMGADPSGMISYANEASEQLFKHQPAPVGRFLDEVLPDGLRTLWSESGDASTLVHIDGHRYRALCRSLWAGWEAQPTQRGRLLVLMPVEHEREYL</sequence>
<dbReference type="Gene3D" id="3.30.450.20">
    <property type="entry name" value="PAS domain"/>
    <property type="match status" value="2"/>
</dbReference>
<feature type="domain" description="EAL" evidence="6">
    <location>
        <begin position="605"/>
        <end position="859"/>
    </location>
</feature>
<dbReference type="PROSITE" id="PS50887">
    <property type="entry name" value="GGDEF"/>
    <property type="match status" value="1"/>
</dbReference>
<feature type="domain" description="PAS" evidence="4">
    <location>
        <begin position="1035"/>
        <end position="1077"/>
    </location>
</feature>
<comment type="caution">
    <text evidence="8">The sequence shown here is derived from an EMBL/GenBank/DDBJ whole genome shotgun (WGS) entry which is preliminary data.</text>
</comment>
<feature type="domain" description="GGDEF" evidence="7">
    <location>
        <begin position="461"/>
        <end position="596"/>
    </location>
</feature>
<dbReference type="PANTHER" id="PTHR44757:SF2">
    <property type="entry name" value="BIOFILM ARCHITECTURE MAINTENANCE PROTEIN MBAA"/>
    <property type="match status" value="1"/>
</dbReference>
<dbReference type="SMART" id="SM00267">
    <property type="entry name" value="GGDEF"/>
    <property type="match status" value="1"/>
</dbReference>
<dbReference type="PROSITE" id="PS50883">
    <property type="entry name" value="EAL"/>
    <property type="match status" value="1"/>
</dbReference>
<dbReference type="SMART" id="SM00052">
    <property type="entry name" value="EAL"/>
    <property type="match status" value="1"/>
</dbReference>
<feature type="coiled-coil region" evidence="2">
    <location>
        <begin position="76"/>
        <end position="112"/>
    </location>
</feature>
<proteinExistence type="predicted"/>
<dbReference type="NCBIfam" id="TIGR00254">
    <property type="entry name" value="GGDEF"/>
    <property type="match status" value="1"/>
</dbReference>
<dbReference type="InterPro" id="IPR000160">
    <property type="entry name" value="GGDEF_dom"/>
</dbReference>
<feature type="coiled-coil region" evidence="2">
    <location>
        <begin position="990"/>
        <end position="1028"/>
    </location>
</feature>
<dbReference type="Gene3D" id="3.30.70.270">
    <property type="match status" value="1"/>
</dbReference>
<keyword evidence="2" id="KW-0175">Coiled coil</keyword>
<feature type="modified residue" description="4-aspartylphosphate" evidence="1">
    <location>
        <position position="922"/>
    </location>
</feature>